<proteinExistence type="predicted"/>
<dbReference type="GeneID" id="34688425"/>
<keyword evidence="2" id="KW-1185">Reference proteome</keyword>
<dbReference type="OrthoDB" id="4041451at2759"/>
<dbReference type="GO" id="GO:0000372">
    <property type="term" value="P:Group I intron splicing"/>
    <property type="evidence" value="ECO:0007669"/>
    <property type="project" value="InterPro"/>
</dbReference>
<dbReference type="EMBL" id="LN736373">
    <property type="protein sequence ID" value="CEP64856.1"/>
    <property type="molecule type" value="Genomic_DNA"/>
</dbReference>
<dbReference type="HOGENOM" id="CLU_029218_0_0_1"/>
<name>A0A0C7MXW9_9SACH</name>
<dbReference type="AlphaFoldDB" id="A0A0C7MXW9"/>
<evidence type="ECO:0000313" key="1">
    <source>
        <dbReference type="EMBL" id="CEP64856.1"/>
    </source>
</evidence>
<sequence>MQRYHVPMRSFQDFTARIIGGDKLVRRLGRSVLRSPAAATLSHTDIWLREALVTGRRMRSHKVHKHKEILLNGQAELSLNVVLNTLRKLRLTKNGDAYFTLLNRLQSNQIRWISKKGSYIVDQTPVELYRELSHMLRATSSNSDDRADITCLANFTLTVLEKYSEILETRATLSPDLVFWQNCSIIVARTGSIHYLQHLLELAKGKLPISFAYIAFYLQTNQISHLSSVLRTAGLTDLQFLSKGLVLQSIDKFLSLGLDDDAEGALNILINQNSLDYSTVLRLNHLSERYGAFKMQLALNKVIKSQKADGSVPWKTFQKDLSFEHYIKLLGEAEVQPFGEQLPVDFLSTKLPTNAMSINQWCSLFQNSMPAENAWSSLKALHFNTVLSHVASHRSFSFVILLWHRLIMDRGCIEAFMDSHKLANHKGKNGFHILLHAAGRSSAAKLAGYELFCFMKTSNSCKLTEQDYANLMLSTLHGGDNKTVYIYLRHYILDFGKECLRLSEYGNHTWKMAASVESVINKLRSTGERPAEVENILKRVAAWHLDHHSANDFKIPDKILKDIFGDLYLDHLSPRRILSLEAKWRKQNESPVISSHHYSLVADWDSVERVRLTLDYMRSQKLDTRLR</sequence>
<reference evidence="1 2" key="1">
    <citation type="submission" date="2014-12" db="EMBL/GenBank/DDBJ databases">
        <authorList>
            <person name="Neuveglise Cecile"/>
        </authorList>
    </citation>
    <scope>NUCLEOTIDE SEQUENCE [LARGE SCALE GENOMIC DNA]</scope>
    <source>
        <strain evidence="1 2">CBS 12615</strain>
    </source>
</reference>
<protein>
    <submittedName>
        <fullName evidence="1">LALA0S14e00826g1_1</fullName>
    </submittedName>
</protein>
<accession>A0A0C7MXW9</accession>
<dbReference type="GO" id="GO:1990904">
    <property type="term" value="C:ribonucleoprotein complex"/>
    <property type="evidence" value="ECO:0007669"/>
    <property type="project" value="InterPro"/>
</dbReference>
<organism evidence="1 2">
    <name type="scientific">Lachancea lanzarotensis</name>
    <dbReference type="NCBI Taxonomy" id="1245769"/>
    <lineage>
        <taxon>Eukaryota</taxon>
        <taxon>Fungi</taxon>
        <taxon>Dikarya</taxon>
        <taxon>Ascomycota</taxon>
        <taxon>Saccharomycotina</taxon>
        <taxon>Saccharomycetes</taxon>
        <taxon>Saccharomycetales</taxon>
        <taxon>Saccharomycetaceae</taxon>
        <taxon>Lachancea</taxon>
    </lineage>
</organism>
<dbReference type="Proteomes" id="UP000054304">
    <property type="component" value="Unassembled WGS sequence"/>
</dbReference>
<dbReference type="Pfam" id="PF13762">
    <property type="entry name" value="MNE1"/>
    <property type="match status" value="1"/>
</dbReference>
<evidence type="ECO:0000313" key="2">
    <source>
        <dbReference type="Proteomes" id="UP000054304"/>
    </source>
</evidence>
<dbReference type="InterPro" id="IPR025694">
    <property type="entry name" value="MNE1"/>
</dbReference>
<dbReference type="RefSeq" id="XP_022631056.1">
    <property type="nucleotide sequence ID" value="XM_022771633.1"/>
</dbReference>
<gene>
    <name evidence="1" type="ORF">LALA0_S14e00826g</name>
</gene>